<dbReference type="Proteomes" id="UP000664844">
    <property type="component" value="Unassembled WGS sequence"/>
</dbReference>
<accession>A0ABS3FYL6</accession>
<dbReference type="EMBL" id="JAFLQW010000656">
    <property type="protein sequence ID" value="MBO0352206.1"/>
    <property type="molecule type" value="Genomic_DNA"/>
</dbReference>
<keyword evidence="3" id="KW-1185">Reference proteome</keyword>
<proteinExistence type="predicted"/>
<reference evidence="2 3" key="1">
    <citation type="submission" date="2021-03" db="EMBL/GenBank/DDBJ databases">
        <title>Metabolic Capacity of the Antarctic Cyanobacterium Phormidium pseudopriestleyi that Sustains Oxygenic Photosynthesis in the Presence of Hydrogen Sulfide.</title>
        <authorList>
            <person name="Lumian J.E."/>
            <person name="Jungblut A.D."/>
            <person name="Dillon M.L."/>
            <person name="Hawes I."/>
            <person name="Doran P.T."/>
            <person name="Mackey T.J."/>
            <person name="Dick G.J."/>
            <person name="Grettenberger C.L."/>
            <person name="Sumner D.Y."/>
        </authorList>
    </citation>
    <scope>NUCLEOTIDE SEQUENCE [LARGE SCALE GENOMIC DNA]</scope>
    <source>
        <strain evidence="2 3">FRX01</strain>
    </source>
</reference>
<comment type="caution">
    <text evidence="2">The sequence shown here is derived from an EMBL/GenBank/DDBJ whole genome shotgun (WGS) entry which is preliminary data.</text>
</comment>
<feature type="domain" description="PIN" evidence="1">
    <location>
        <begin position="13"/>
        <end position="65"/>
    </location>
</feature>
<sequence>MDIVISFPFPPTLRTVEVSREIAEKAAELRAIYNLQTLDSIQMATAIVNRASFFLTNDVRLPSISGLQLLVLEHLR</sequence>
<dbReference type="SUPFAM" id="SSF88723">
    <property type="entry name" value="PIN domain-like"/>
    <property type="match status" value="1"/>
</dbReference>
<dbReference type="Pfam" id="PF01850">
    <property type="entry name" value="PIN"/>
    <property type="match status" value="1"/>
</dbReference>
<name>A0ABS3FYL6_9CYAN</name>
<dbReference type="RefSeq" id="WP_207090626.1">
    <property type="nucleotide sequence ID" value="NZ_JAFLQW010000656.1"/>
</dbReference>
<evidence type="ECO:0000313" key="2">
    <source>
        <dbReference type="EMBL" id="MBO0352206.1"/>
    </source>
</evidence>
<dbReference type="Gene3D" id="3.40.50.1010">
    <property type="entry name" value="5'-nuclease"/>
    <property type="match status" value="1"/>
</dbReference>
<organism evidence="2 3">
    <name type="scientific">Phormidium pseudopriestleyi FRX01</name>
    <dbReference type="NCBI Taxonomy" id="1759528"/>
    <lineage>
        <taxon>Bacteria</taxon>
        <taxon>Bacillati</taxon>
        <taxon>Cyanobacteriota</taxon>
        <taxon>Cyanophyceae</taxon>
        <taxon>Oscillatoriophycideae</taxon>
        <taxon>Oscillatoriales</taxon>
        <taxon>Oscillatoriaceae</taxon>
        <taxon>Phormidium</taxon>
    </lineage>
</organism>
<dbReference type="InterPro" id="IPR002716">
    <property type="entry name" value="PIN_dom"/>
</dbReference>
<evidence type="ECO:0000313" key="3">
    <source>
        <dbReference type="Proteomes" id="UP000664844"/>
    </source>
</evidence>
<gene>
    <name evidence="2" type="ORF">J0895_24610</name>
</gene>
<evidence type="ECO:0000259" key="1">
    <source>
        <dbReference type="Pfam" id="PF01850"/>
    </source>
</evidence>
<dbReference type="InterPro" id="IPR029060">
    <property type="entry name" value="PIN-like_dom_sf"/>
</dbReference>
<protein>
    <submittedName>
        <fullName evidence="2">PIN domain-containing protein</fullName>
    </submittedName>
</protein>